<gene>
    <name evidence="11" type="primary">eccB5</name>
    <name evidence="11" type="ORF">GCM10023215_65570</name>
</gene>
<reference evidence="12" key="1">
    <citation type="journal article" date="2019" name="Int. J. Syst. Evol. Microbiol.">
        <title>The Global Catalogue of Microorganisms (GCM) 10K type strain sequencing project: providing services to taxonomists for standard genome sequencing and annotation.</title>
        <authorList>
            <consortium name="The Broad Institute Genomics Platform"/>
            <consortium name="The Broad Institute Genome Sequencing Center for Infectious Disease"/>
            <person name="Wu L."/>
            <person name="Ma J."/>
        </authorList>
    </citation>
    <scope>NUCLEOTIDE SEQUENCE [LARGE SCALE GENOMIC DNA]</scope>
    <source>
        <strain evidence="12">JCM 18055</strain>
    </source>
</reference>
<comment type="caution">
    <text evidence="11">The sequence shown here is derived from an EMBL/GenBank/DDBJ whole genome shotgun (WGS) entry which is preliminary data.</text>
</comment>
<evidence type="ECO:0000256" key="5">
    <source>
        <dbReference type="ARBA" id="ARBA00022741"/>
    </source>
</evidence>
<evidence type="ECO:0000256" key="6">
    <source>
        <dbReference type="ARBA" id="ARBA00022801"/>
    </source>
</evidence>
<evidence type="ECO:0000256" key="10">
    <source>
        <dbReference type="SAM" id="Phobius"/>
    </source>
</evidence>
<sequence>MPFPVPPPATRDQADAHRYGLRRLEAALVRADPVPLHEQLRAQRRATLVGVVLALLGLAAAAVQAALAPRPDWARQALVVGTPSGAVYAVAHEPDRLVPVPDAVAGRLVLAALGLPAGEPRMVQDDELAGAARTAPALVPGAVGVRLGGPAVPERWAVCDGPDGTTVLAGTLQFDQRDDPALFVEAPGGERFAVLEGVRHAIGADPTVAAGLGLAGLTPRRVGPSTLSAIPEGPAWAPPVLPDGPGPRGVPGRPGDVLTTTGLDGGRTYLAIVPGGVQEVPSTLAEVLRAQGGLGPREVTPAVVAEVPRLATLPTAGWPDRVPTWSSAPGVVCATSVDGRTGVSVSPGIPAVPEGVRVPLVGGEATAAVLLGGGPVRAVSPTGGGTVWLVSAGGIAHGVADADTAAALGLPSALPAGPEAVLRLLPQGGRLDLADARRAVGSGGSVGSAG</sequence>
<evidence type="ECO:0000256" key="2">
    <source>
        <dbReference type="ARBA" id="ARBA00008149"/>
    </source>
</evidence>
<dbReference type="Proteomes" id="UP001500325">
    <property type="component" value="Unassembled WGS sequence"/>
</dbReference>
<dbReference type="NCBIfam" id="TIGR03919">
    <property type="entry name" value="T7SS_EccB"/>
    <property type="match status" value="1"/>
</dbReference>
<keyword evidence="5" id="KW-0547">Nucleotide-binding</keyword>
<keyword evidence="3" id="KW-1003">Cell membrane</keyword>
<dbReference type="PANTHER" id="PTHR40765">
    <property type="entry name" value="ESX-2 SECRETION SYSTEM ATPASE ECCB2"/>
    <property type="match status" value="1"/>
</dbReference>
<dbReference type="EMBL" id="BAABIC010000038">
    <property type="protein sequence ID" value="GAA4713488.1"/>
    <property type="molecule type" value="Genomic_DNA"/>
</dbReference>
<comment type="subcellular location">
    <subcellularLocation>
        <location evidence="1">Cell membrane</location>
        <topology evidence="1">Single-pass membrane protein</topology>
    </subcellularLocation>
</comment>
<protein>
    <submittedName>
        <fullName evidence="11">Type VII secretion system ESX-5 subunit EccB5</fullName>
    </submittedName>
</protein>
<dbReference type="Pfam" id="PF05108">
    <property type="entry name" value="T7SS_ESX1_EccB"/>
    <property type="match status" value="1"/>
</dbReference>
<evidence type="ECO:0000256" key="4">
    <source>
        <dbReference type="ARBA" id="ARBA00022692"/>
    </source>
</evidence>
<dbReference type="InterPro" id="IPR044857">
    <property type="entry name" value="T7SS_EccB_R1"/>
</dbReference>
<proteinExistence type="inferred from homology"/>
<dbReference type="Gene3D" id="2.40.50.910">
    <property type="entry name" value="Type VII secretion system EccB, repeat 3 domain"/>
    <property type="match status" value="1"/>
</dbReference>
<keyword evidence="12" id="KW-1185">Reference proteome</keyword>
<dbReference type="RefSeq" id="WP_345384705.1">
    <property type="nucleotide sequence ID" value="NZ_BAABIC010000038.1"/>
</dbReference>
<dbReference type="InterPro" id="IPR007795">
    <property type="entry name" value="T7SS_EccB"/>
</dbReference>
<comment type="similarity">
    <text evidence="2">Belongs to the EccB family.</text>
</comment>
<dbReference type="InterPro" id="IPR042485">
    <property type="entry name" value="T7SS_EccB_R3"/>
</dbReference>
<keyword evidence="4 10" id="KW-0812">Transmembrane</keyword>
<evidence type="ECO:0000313" key="11">
    <source>
        <dbReference type="EMBL" id="GAA4713488.1"/>
    </source>
</evidence>
<organism evidence="11 12">
    <name type="scientific">Pseudonocardia yuanmonensis</name>
    <dbReference type="NCBI Taxonomy" id="1095914"/>
    <lineage>
        <taxon>Bacteria</taxon>
        <taxon>Bacillati</taxon>
        <taxon>Actinomycetota</taxon>
        <taxon>Actinomycetes</taxon>
        <taxon>Pseudonocardiales</taxon>
        <taxon>Pseudonocardiaceae</taxon>
        <taxon>Pseudonocardia</taxon>
    </lineage>
</organism>
<evidence type="ECO:0000256" key="9">
    <source>
        <dbReference type="ARBA" id="ARBA00023136"/>
    </source>
</evidence>
<keyword evidence="7" id="KW-0067">ATP-binding</keyword>
<name>A0ABP8XRZ0_9PSEU</name>
<evidence type="ECO:0000256" key="1">
    <source>
        <dbReference type="ARBA" id="ARBA00004162"/>
    </source>
</evidence>
<keyword evidence="9 10" id="KW-0472">Membrane</keyword>
<evidence type="ECO:0000256" key="8">
    <source>
        <dbReference type="ARBA" id="ARBA00022989"/>
    </source>
</evidence>
<evidence type="ECO:0000256" key="7">
    <source>
        <dbReference type="ARBA" id="ARBA00022840"/>
    </source>
</evidence>
<evidence type="ECO:0000256" key="3">
    <source>
        <dbReference type="ARBA" id="ARBA00022475"/>
    </source>
</evidence>
<feature type="transmembrane region" description="Helical" evidence="10">
    <location>
        <begin position="46"/>
        <end position="67"/>
    </location>
</feature>
<accession>A0ABP8XRZ0</accession>
<evidence type="ECO:0000313" key="12">
    <source>
        <dbReference type="Proteomes" id="UP001500325"/>
    </source>
</evidence>
<keyword evidence="8 10" id="KW-1133">Transmembrane helix</keyword>
<dbReference type="PANTHER" id="PTHR40765:SF2">
    <property type="entry name" value="ESX-2 SECRETION SYSTEM ATPASE ECCB2"/>
    <property type="match status" value="1"/>
</dbReference>
<dbReference type="Gene3D" id="3.30.2390.20">
    <property type="entry name" value="Type VII secretion system EccB, repeat 1 domain"/>
    <property type="match status" value="1"/>
</dbReference>
<keyword evidence="6" id="KW-0378">Hydrolase</keyword>